<keyword evidence="2" id="KW-1133">Transmembrane helix</keyword>
<evidence type="ECO:0000256" key="1">
    <source>
        <dbReference type="SAM" id="MobiDB-lite"/>
    </source>
</evidence>
<keyword evidence="2" id="KW-0472">Membrane</keyword>
<evidence type="ECO:0000313" key="4">
    <source>
        <dbReference type="Proteomes" id="UP000281553"/>
    </source>
</evidence>
<gene>
    <name evidence="3" type="ORF">DILT_LOCUS375</name>
</gene>
<proteinExistence type="predicted"/>
<keyword evidence="2" id="KW-0812">Transmembrane</keyword>
<protein>
    <submittedName>
        <fullName evidence="3">Uncharacterized protein</fullName>
    </submittedName>
</protein>
<keyword evidence="4" id="KW-1185">Reference proteome</keyword>
<reference evidence="3 4" key="1">
    <citation type="submission" date="2018-11" db="EMBL/GenBank/DDBJ databases">
        <authorList>
            <consortium name="Pathogen Informatics"/>
        </authorList>
    </citation>
    <scope>NUCLEOTIDE SEQUENCE [LARGE SCALE GENOMIC DNA]</scope>
</reference>
<sequence>MFVNICMDKTLKGVTKRTFLSPDFVSAAENEASDSEAEAEGGPADSGQEDSFKSLTHRRDDHLRSEISSRSNLSDSHHKSVKDGDRTEASALQKKSPDGGGKAGKAGQTEEKMATGRVSDVFYFLLTHFWVVSLFCTNFVVRISKGDVSFF</sequence>
<accession>A0A3P6PIZ9</accession>
<dbReference type="Proteomes" id="UP000281553">
    <property type="component" value="Unassembled WGS sequence"/>
</dbReference>
<evidence type="ECO:0000313" key="3">
    <source>
        <dbReference type="EMBL" id="VDK31920.1"/>
    </source>
</evidence>
<name>A0A3P6PIZ9_DIBLA</name>
<feature type="transmembrane region" description="Helical" evidence="2">
    <location>
        <begin position="121"/>
        <end position="141"/>
    </location>
</feature>
<feature type="compositionally biased region" description="Basic and acidic residues" evidence="1">
    <location>
        <begin position="57"/>
        <end position="67"/>
    </location>
</feature>
<dbReference type="AlphaFoldDB" id="A0A3P6PIZ9"/>
<evidence type="ECO:0000256" key="2">
    <source>
        <dbReference type="SAM" id="Phobius"/>
    </source>
</evidence>
<feature type="compositionally biased region" description="Basic and acidic residues" evidence="1">
    <location>
        <begin position="75"/>
        <end position="88"/>
    </location>
</feature>
<organism evidence="3 4">
    <name type="scientific">Dibothriocephalus latus</name>
    <name type="common">Fish tapeworm</name>
    <name type="synonym">Diphyllobothrium latum</name>
    <dbReference type="NCBI Taxonomy" id="60516"/>
    <lineage>
        <taxon>Eukaryota</taxon>
        <taxon>Metazoa</taxon>
        <taxon>Spiralia</taxon>
        <taxon>Lophotrochozoa</taxon>
        <taxon>Platyhelminthes</taxon>
        <taxon>Cestoda</taxon>
        <taxon>Eucestoda</taxon>
        <taxon>Diphyllobothriidea</taxon>
        <taxon>Diphyllobothriidae</taxon>
        <taxon>Dibothriocephalus</taxon>
    </lineage>
</organism>
<dbReference type="EMBL" id="UYRU01001498">
    <property type="protein sequence ID" value="VDK31920.1"/>
    <property type="molecule type" value="Genomic_DNA"/>
</dbReference>
<feature type="region of interest" description="Disordered" evidence="1">
    <location>
        <begin position="28"/>
        <end position="111"/>
    </location>
</feature>